<feature type="compositionally biased region" description="Basic and acidic residues" evidence="1">
    <location>
        <begin position="42"/>
        <end position="51"/>
    </location>
</feature>
<name>A0A1I7XWB3_9BILA</name>
<dbReference type="Proteomes" id="UP000095287">
    <property type="component" value="Unplaced"/>
</dbReference>
<protein>
    <submittedName>
        <fullName evidence="3">DUF4005 domain-containing protein</fullName>
    </submittedName>
</protein>
<evidence type="ECO:0000256" key="1">
    <source>
        <dbReference type="SAM" id="MobiDB-lite"/>
    </source>
</evidence>
<dbReference type="AlphaFoldDB" id="A0A1I7XWB3"/>
<feature type="compositionally biased region" description="Low complexity" evidence="1">
    <location>
        <begin position="306"/>
        <end position="318"/>
    </location>
</feature>
<feature type="region of interest" description="Disordered" evidence="1">
    <location>
        <begin position="42"/>
        <end position="94"/>
    </location>
</feature>
<accession>A0A1I7XWB3</accession>
<feature type="region of interest" description="Disordered" evidence="1">
    <location>
        <begin position="299"/>
        <end position="318"/>
    </location>
</feature>
<evidence type="ECO:0000313" key="2">
    <source>
        <dbReference type="Proteomes" id="UP000095287"/>
    </source>
</evidence>
<dbReference type="WBParaSite" id="L893_g10151.t1">
    <property type="protein sequence ID" value="L893_g10151.t1"/>
    <property type="gene ID" value="L893_g10151"/>
</dbReference>
<feature type="compositionally biased region" description="Polar residues" evidence="1">
    <location>
        <begin position="249"/>
        <end position="259"/>
    </location>
</feature>
<organism evidence="2 3">
    <name type="scientific">Steinernema glaseri</name>
    <dbReference type="NCBI Taxonomy" id="37863"/>
    <lineage>
        <taxon>Eukaryota</taxon>
        <taxon>Metazoa</taxon>
        <taxon>Ecdysozoa</taxon>
        <taxon>Nematoda</taxon>
        <taxon>Chromadorea</taxon>
        <taxon>Rhabditida</taxon>
        <taxon>Tylenchina</taxon>
        <taxon>Panagrolaimomorpha</taxon>
        <taxon>Strongyloidoidea</taxon>
        <taxon>Steinernematidae</taxon>
        <taxon>Steinernema</taxon>
    </lineage>
</organism>
<feature type="region of interest" description="Disordered" evidence="1">
    <location>
        <begin position="233"/>
        <end position="292"/>
    </location>
</feature>
<reference evidence="3" key="1">
    <citation type="submission" date="2016-11" db="UniProtKB">
        <authorList>
            <consortium name="WormBaseParasite"/>
        </authorList>
    </citation>
    <scope>IDENTIFICATION</scope>
</reference>
<sequence length="318" mass="35579">MRLVILKWNGLTKKKAVECIQFCAVPRAVEEKGYMHSLQLEHSDDKQQEKQRHNHKLMNDRQLSASATVLPSADGTLHRRPKNGSTAPPKPGLVRRTMSFQFGRKKPDQIDPNTMAFIRIRYKDVSKAVIWPEYAGQPIRRPGPSVSSASEKSTVQYHSSGNHQPAVSLRLSGHDIPKDIRKSVLKTNTKATHRRPIDAISMSEEGLHTGSSIFYYAHAYDITNATEMQANGATMAQKPWSNRDRADVVSNTSSTSIDPQPQPHIPPRSVDDYTSGPNPIYQADIDDERSPYLPAMINSVRRSESESSSDSVVQITRL</sequence>
<keyword evidence="2" id="KW-1185">Reference proteome</keyword>
<evidence type="ECO:0000313" key="3">
    <source>
        <dbReference type="WBParaSite" id="L893_g10151.t1"/>
    </source>
</evidence>
<proteinExistence type="predicted"/>